<keyword evidence="11" id="KW-1185">Reference proteome</keyword>
<evidence type="ECO:0000256" key="4">
    <source>
        <dbReference type="ARBA" id="ARBA00022475"/>
    </source>
</evidence>
<evidence type="ECO:0000256" key="2">
    <source>
        <dbReference type="ARBA" id="ARBA00006148"/>
    </source>
</evidence>
<evidence type="ECO:0000256" key="1">
    <source>
        <dbReference type="ARBA" id="ARBA00004429"/>
    </source>
</evidence>
<evidence type="ECO:0000256" key="8">
    <source>
        <dbReference type="ARBA" id="ARBA00023136"/>
    </source>
</evidence>
<feature type="transmembrane region" description="Helical" evidence="9">
    <location>
        <begin position="229"/>
        <end position="251"/>
    </location>
</feature>
<evidence type="ECO:0000313" key="10">
    <source>
        <dbReference type="EMBL" id="TCT08062.1"/>
    </source>
</evidence>
<dbReference type="InterPro" id="IPR036458">
    <property type="entry name" value="Na:dicarbo_symporter_sf"/>
</dbReference>
<feature type="transmembrane region" description="Helical" evidence="9">
    <location>
        <begin position="156"/>
        <end position="173"/>
    </location>
</feature>
<dbReference type="OrthoDB" id="9766690at2"/>
<comment type="subcellular location">
    <subcellularLocation>
        <location evidence="1">Cell inner membrane</location>
        <topology evidence="1">Multi-pass membrane protein</topology>
    </subcellularLocation>
</comment>
<dbReference type="EMBL" id="SMAI01000001">
    <property type="protein sequence ID" value="TCT08062.1"/>
    <property type="molecule type" value="Genomic_DNA"/>
</dbReference>
<keyword evidence="7 9" id="KW-1133">Transmembrane helix</keyword>
<dbReference type="AlphaFoldDB" id="A0A4R3M4W0"/>
<evidence type="ECO:0000256" key="5">
    <source>
        <dbReference type="ARBA" id="ARBA00022692"/>
    </source>
</evidence>
<organism evidence="10 11">
    <name type="scientific">Aquabacter spiritensis</name>
    <dbReference type="NCBI Taxonomy" id="933073"/>
    <lineage>
        <taxon>Bacteria</taxon>
        <taxon>Pseudomonadati</taxon>
        <taxon>Pseudomonadota</taxon>
        <taxon>Alphaproteobacteria</taxon>
        <taxon>Hyphomicrobiales</taxon>
        <taxon>Xanthobacteraceae</taxon>
        <taxon>Aquabacter</taxon>
    </lineage>
</organism>
<comment type="similarity">
    <text evidence="2">Belongs to the dicarboxylate/amino acid:cation symporter (DAACS) (TC 2.A.23) family.</text>
</comment>
<dbReference type="FunFam" id="1.10.3860.10:FF:000001">
    <property type="entry name" value="C4-dicarboxylate transport protein"/>
    <property type="match status" value="1"/>
</dbReference>
<dbReference type="GO" id="GO:0015293">
    <property type="term" value="F:symporter activity"/>
    <property type="evidence" value="ECO:0007669"/>
    <property type="project" value="UniProtKB-KW"/>
</dbReference>
<keyword evidence="3" id="KW-0813">Transport</keyword>
<feature type="transmembrane region" description="Helical" evidence="9">
    <location>
        <begin position="50"/>
        <end position="75"/>
    </location>
</feature>
<dbReference type="PRINTS" id="PR00173">
    <property type="entry name" value="EDTRNSPORT"/>
</dbReference>
<keyword evidence="8 9" id="KW-0472">Membrane</keyword>
<feature type="transmembrane region" description="Helical" evidence="9">
    <location>
        <begin position="12"/>
        <end position="30"/>
    </location>
</feature>
<gene>
    <name evidence="10" type="ORF">EDC64_101581</name>
</gene>
<dbReference type="Pfam" id="PF00375">
    <property type="entry name" value="SDF"/>
    <property type="match status" value="1"/>
</dbReference>
<dbReference type="PANTHER" id="PTHR42865">
    <property type="entry name" value="PROTON/GLUTAMATE-ASPARTATE SYMPORTER"/>
    <property type="match status" value="1"/>
</dbReference>
<feature type="transmembrane region" description="Helical" evidence="9">
    <location>
        <begin position="194"/>
        <end position="214"/>
    </location>
</feature>
<dbReference type="GO" id="GO:0005886">
    <property type="term" value="C:plasma membrane"/>
    <property type="evidence" value="ECO:0007669"/>
    <property type="project" value="UniProtKB-SubCell"/>
</dbReference>
<proteinExistence type="inferred from homology"/>
<dbReference type="GO" id="GO:0006835">
    <property type="term" value="P:dicarboxylic acid transport"/>
    <property type="evidence" value="ECO:0007669"/>
    <property type="project" value="TreeGrafter"/>
</dbReference>
<keyword evidence="5 9" id="KW-0812">Transmembrane</keyword>
<dbReference type="Gene3D" id="1.10.3860.10">
    <property type="entry name" value="Sodium:dicarboxylate symporter"/>
    <property type="match status" value="1"/>
</dbReference>
<protein>
    <submittedName>
        <fullName evidence="10">Na+/H+-dicarboxylate symporter</fullName>
    </submittedName>
</protein>
<evidence type="ECO:0000256" key="7">
    <source>
        <dbReference type="ARBA" id="ARBA00022989"/>
    </source>
</evidence>
<dbReference type="Proteomes" id="UP000294664">
    <property type="component" value="Unassembled WGS sequence"/>
</dbReference>
<keyword evidence="6" id="KW-0769">Symport</keyword>
<dbReference type="PANTHER" id="PTHR42865:SF7">
    <property type="entry name" value="PROTON_GLUTAMATE-ASPARTATE SYMPORTER"/>
    <property type="match status" value="1"/>
</dbReference>
<dbReference type="InterPro" id="IPR001991">
    <property type="entry name" value="Na-dicarboxylate_symporter"/>
</dbReference>
<sequence length="426" mass="44860">MAGEFVKHKLTMYIVAALVLGVAVGYVLNTTLAPAEAATVADHISLITEIFLRLVKMIIGPLVFTSLVAGVAHMGDMKTIGRVGGKAMVWFVSASLVSLLIGMLMVNLLQPGANLNIPLPAAGTATGVQGGSFSLAEFIKHAVPNSAVGALANNEVLQIVIFSILFGLAAAAVGHKAKVLVGLIEEGSHVILKVTGYVMSLAPLAVFSAIAAIVTEHGPGILLTYGKYIFSFYLSLFILWCVMFAAGYLILGKTAIRVLSLVRAPFVVAFTTASSEAAYPSMMRQLERVPVSEKIVSFVLPLGYSFNLDGSMMYCTFAVLFIAQAYGIEIGWGQQIVMLLALMITSKGMGAVPRGSLVVVAATLDMFHLPAAGLLLVLGVDQFLDMGRSATNVIGNGIATTVVAKWEGEDVDSGFDDRDEEIAIAA</sequence>
<feature type="transmembrane region" description="Helical" evidence="9">
    <location>
        <begin position="87"/>
        <end position="109"/>
    </location>
</feature>
<reference evidence="10 11" key="1">
    <citation type="submission" date="2019-03" db="EMBL/GenBank/DDBJ databases">
        <title>Genomic Encyclopedia of Type Strains, Phase IV (KMG-IV): sequencing the most valuable type-strain genomes for metagenomic binning, comparative biology and taxonomic classification.</title>
        <authorList>
            <person name="Goeker M."/>
        </authorList>
    </citation>
    <scope>NUCLEOTIDE SEQUENCE [LARGE SCALE GENOMIC DNA]</scope>
    <source>
        <strain evidence="10 11">DSM 9035</strain>
    </source>
</reference>
<dbReference type="SUPFAM" id="SSF118215">
    <property type="entry name" value="Proton glutamate symport protein"/>
    <property type="match status" value="1"/>
</dbReference>
<feature type="transmembrane region" description="Helical" evidence="9">
    <location>
        <begin position="358"/>
        <end position="380"/>
    </location>
</feature>
<keyword evidence="4" id="KW-1003">Cell membrane</keyword>
<evidence type="ECO:0000313" key="11">
    <source>
        <dbReference type="Proteomes" id="UP000294664"/>
    </source>
</evidence>
<evidence type="ECO:0000256" key="6">
    <source>
        <dbReference type="ARBA" id="ARBA00022847"/>
    </source>
</evidence>
<evidence type="ECO:0000256" key="9">
    <source>
        <dbReference type="SAM" id="Phobius"/>
    </source>
</evidence>
<comment type="caution">
    <text evidence="10">The sequence shown here is derived from an EMBL/GenBank/DDBJ whole genome shotgun (WGS) entry which is preliminary data.</text>
</comment>
<accession>A0A4R3M4W0</accession>
<evidence type="ECO:0000256" key="3">
    <source>
        <dbReference type="ARBA" id="ARBA00022448"/>
    </source>
</evidence>
<name>A0A4R3M4W0_9HYPH</name>